<dbReference type="KEGG" id="tsu:Tresu_2673"/>
<organism evidence="2 7">
    <name type="scientific">Treponema succinifaciens (strain ATCC 33096 / DSM 2489 / 6091)</name>
    <dbReference type="NCBI Taxonomy" id="869209"/>
    <lineage>
        <taxon>Bacteria</taxon>
        <taxon>Pseudomonadati</taxon>
        <taxon>Spirochaetota</taxon>
        <taxon>Spirochaetia</taxon>
        <taxon>Spirochaetales</taxon>
        <taxon>Treponemataceae</taxon>
        <taxon>Treponema</taxon>
    </lineage>
</organism>
<dbReference type="GeneID" id="303000056"/>
<dbReference type="KEGG" id="tsu:Tresu_2579"/>
<name>F2NYE2_TRES6</name>
<dbReference type="EMBL" id="CP002632">
    <property type="protein sequence ID" value="AEB15466.1"/>
    <property type="molecule type" value="Genomic_DNA"/>
</dbReference>
<evidence type="ECO:0000313" key="4">
    <source>
        <dbReference type="EMBL" id="AEB15480.1"/>
    </source>
</evidence>
<gene>
    <name evidence="2" type="ordered locus">Tresu_2579</name>
    <name evidence="3" type="ordered locus">Tresu_2604</name>
    <name evidence="4" type="ordered locus">Tresu_2619</name>
    <name evidence="5" type="ordered locus">Tresu_2671</name>
    <name evidence="6" type="ordered locus">Tresu_2673</name>
</gene>
<dbReference type="KEGG" id="tsu:Tresu_2619"/>
<keyword evidence="7" id="KW-1185">Reference proteome</keyword>
<dbReference type="KEGG" id="tsu:Tresu_2604"/>
<geneLocation type="plasmid" evidence="2 7">
    <name>pTRESU01</name>
</geneLocation>
<dbReference type="InterPro" id="IPR002514">
    <property type="entry name" value="Transposase_8"/>
</dbReference>
<dbReference type="AlphaFoldDB" id="F2NYE2"/>
<dbReference type="HOGENOM" id="CLU_027402_36_1_12"/>
<dbReference type="GO" id="GO:0004803">
    <property type="term" value="F:transposase activity"/>
    <property type="evidence" value="ECO:0007669"/>
    <property type="project" value="InterPro"/>
</dbReference>
<dbReference type="GO" id="GO:0006313">
    <property type="term" value="P:DNA transposition"/>
    <property type="evidence" value="ECO:0007669"/>
    <property type="project" value="InterPro"/>
</dbReference>
<feature type="coiled-coil region" evidence="1">
    <location>
        <begin position="11"/>
        <end position="78"/>
    </location>
</feature>
<reference evidence="7" key="1">
    <citation type="submission" date="2011-04" db="EMBL/GenBank/DDBJ databases">
        <title>The complete genome of plasmid of Treponema succinifaciens DSM 2489.</title>
        <authorList>
            <person name="Lucas S."/>
            <person name="Copeland A."/>
            <person name="Lapidus A."/>
            <person name="Bruce D."/>
            <person name="Goodwin L."/>
            <person name="Pitluck S."/>
            <person name="Peters L."/>
            <person name="Kyrpides N."/>
            <person name="Mavromatis K."/>
            <person name="Ivanova N."/>
            <person name="Ovchinnikova G."/>
            <person name="Teshima H."/>
            <person name="Detter J.C."/>
            <person name="Tapia R."/>
            <person name="Han C."/>
            <person name="Land M."/>
            <person name="Hauser L."/>
            <person name="Markowitz V."/>
            <person name="Cheng J.-F."/>
            <person name="Hugenholtz P."/>
            <person name="Woyke T."/>
            <person name="Wu D."/>
            <person name="Gronow S."/>
            <person name="Wellnitz S."/>
            <person name="Brambilla E."/>
            <person name="Klenk H.-P."/>
            <person name="Eisen J.A."/>
        </authorList>
    </citation>
    <scope>NUCLEOTIDE SEQUENCE [LARGE SCALE GENOMIC DNA]</scope>
    <source>
        <strain evidence="7">ATCC 33096 / DSM 2489 / 6091</strain>
        <plasmid evidence="7">Plasmid pTRESU01</plasmid>
    </source>
</reference>
<keyword evidence="1" id="KW-0175">Coiled coil</keyword>
<evidence type="ECO:0000313" key="6">
    <source>
        <dbReference type="EMBL" id="AEB15531.1"/>
    </source>
</evidence>
<protein>
    <submittedName>
        <fullName evidence="2">Transposase IS3/IS911 family protein</fullName>
    </submittedName>
</protein>
<evidence type="ECO:0000313" key="5">
    <source>
        <dbReference type="EMBL" id="AEB15530.1"/>
    </source>
</evidence>
<evidence type="ECO:0000313" key="2">
    <source>
        <dbReference type="EMBL" id="AEB15441.1"/>
    </source>
</evidence>
<dbReference type="Gene3D" id="1.10.10.60">
    <property type="entry name" value="Homeodomain-like"/>
    <property type="match status" value="1"/>
</dbReference>
<evidence type="ECO:0000256" key="1">
    <source>
        <dbReference type="SAM" id="Coils"/>
    </source>
</evidence>
<dbReference type="SUPFAM" id="SSF48295">
    <property type="entry name" value="TrpR-like"/>
    <property type="match status" value="1"/>
</dbReference>
<keyword evidence="2" id="KW-0614">Plasmid</keyword>
<dbReference type="EMBL" id="CP002632">
    <property type="protein sequence ID" value="AEB15441.1"/>
    <property type="molecule type" value="Genomic_DNA"/>
</dbReference>
<dbReference type="Pfam" id="PF01527">
    <property type="entry name" value="HTH_Tnp_1"/>
    <property type="match status" value="1"/>
</dbReference>
<evidence type="ECO:0000313" key="7">
    <source>
        <dbReference type="Proteomes" id="UP000006852"/>
    </source>
</evidence>
<dbReference type="EMBL" id="CP002632">
    <property type="protein sequence ID" value="AEB15531.1"/>
    <property type="molecule type" value="Genomic_DNA"/>
</dbReference>
<dbReference type="EMBL" id="CP002632">
    <property type="protein sequence ID" value="AEB15530.1"/>
    <property type="molecule type" value="Genomic_DNA"/>
</dbReference>
<proteinExistence type="predicted"/>
<dbReference type="KEGG" id="tsu:Tresu_2671"/>
<accession>F2NYE2</accession>
<evidence type="ECO:0000313" key="3">
    <source>
        <dbReference type="EMBL" id="AEB15466.1"/>
    </source>
</evidence>
<sequence>MGRKRKDFSDKFKLEVAKEALKKRAKEAEVAAKYSIAPSTLSEWMEQFLEGKLETDEQKALREENERLRAKQDEMLASLGKKQLEVDLLKKKLHLD</sequence>
<dbReference type="InterPro" id="IPR010921">
    <property type="entry name" value="Trp_repressor/repl_initiator"/>
</dbReference>
<dbReference type="Proteomes" id="UP000006852">
    <property type="component" value="Plasmid pTRESU01"/>
</dbReference>
<dbReference type="RefSeq" id="WP_013702691.1">
    <property type="nucleotide sequence ID" value="NC_015385.1"/>
</dbReference>
<dbReference type="GO" id="GO:0043565">
    <property type="term" value="F:sequence-specific DNA binding"/>
    <property type="evidence" value="ECO:0007669"/>
    <property type="project" value="InterPro"/>
</dbReference>
<dbReference type="EMBL" id="CP002632">
    <property type="protein sequence ID" value="AEB15480.1"/>
    <property type="molecule type" value="Genomic_DNA"/>
</dbReference>